<proteinExistence type="predicted"/>
<dbReference type="Proteomes" id="UP000469011">
    <property type="component" value="Unassembled WGS sequence"/>
</dbReference>
<dbReference type="InterPro" id="IPR002525">
    <property type="entry name" value="Transp_IS110-like_N"/>
</dbReference>
<gene>
    <name evidence="2" type="ORF">GTK09_27110</name>
</gene>
<reference evidence="2 3" key="1">
    <citation type="submission" date="2020-01" db="EMBL/GenBank/DDBJ databases">
        <title>Jiella pacifica sp. nov.</title>
        <authorList>
            <person name="Xue Z."/>
            <person name="Zhu S."/>
            <person name="Chen J."/>
            <person name="Yang J."/>
        </authorList>
    </citation>
    <scope>NUCLEOTIDE SEQUENCE [LARGE SCALE GENOMIC DNA]</scope>
    <source>
        <strain evidence="2 3">40Bstr34</strain>
    </source>
</reference>
<evidence type="ECO:0000259" key="1">
    <source>
        <dbReference type="Pfam" id="PF01548"/>
    </source>
</evidence>
<dbReference type="RefSeq" id="WP_163466490.1">
    <property type="nucleotide sequence ID" value="NZ_JAAAMG010000072.1"/>
</dbReference>
<evidence type="ECO:0000313" key="2">
    <source>
        <dbReference type="EMBL" id="NDW08042.1"/>
    </source>
</evidence>
<protein>
    <submittedName>
        <fullName evidence="2">Transposase</fullName>
    </submittedName>
</protein>
<keyword evidence="3" id="KW-1185">Reference proteome</keyword>
<feature type="non-terminal residue" evidence="2">
    <location>
        <position position="180"/>
    </location>
</feature>
<dbReference type="GO" id="GO:0003677">
    <property type="term" value="F:DNA binding"/>
    <property type="evidence" value="ECO:0007669"/>
    <property type="project" value="InterPro"/>
</dbReference>
<dbReference type="InterPro" id="IPR047650">
    <property type="entry name" value="Transpos_IS110"/>
</dbReference>
<dbReference type="GO" id="GO:0004803">
    <property type="term" value="F:transposase activity"/>
    <property type="evidence" value="ECO:0007669"/>
    <property type="project" value="InterPro"/>
</dbReference>
<accession>A0A6N9TBU0</accession>
<dbReference type="PANTHER" id="PTHR33055:SF13">
    <property type="entry name" value="TRANSPOSASE"/>
    <property type="match status" value="1"/>
</dbReference>
<dbReference type="PANTHER" id="PTHR33055">
    <property type="entry name" value="TRANSPOSASE FOR INSERTION SEQUENCE ELEMENT IS1111A"/>
    <property type="match status" value="1"/>
</dbReference>
<organism evidence="2 3">
    <name type="scientific">Jiella pacifica</name>
    <dbReference type="NCBI Taxonomy" id="2696469"/>
    <lineage>
        <taxon>Bacteria</taxon>
        <taxon>Pseudomonadati</taxon>
        <taxon>Pseudomonadota</taxon>
        <taxon>Alphaproteobacteria</taxon>
        <taxon>Hyphomicrobiales</taxon>
        <taxon>Aurantimonadaceae</taxon>
        <taxon>Jiella</taxon>
    </lineage>
</organism>
<evidence type="ECO:0000313" key="3">
    <source>
        <dbReference type="Proteomes" id="UP000469011"/>
    </source>
</evidence>
<dbReference type="Pfam" id="PF01548">
    <property type="entry name" value="DEDD_Tnp_IS110"/>
    <property type="match status" value="1"/>
</dbReference>
<name>A0A6N9TBU0_9HYPH</name>
<comment type="caution">
    <text evidence="2">The sequence shown here is derived from an EMBL/GenBank/DDBJ whole genome shotgun (WGS) entry which is preliminary data.</text>
</comment>
<dbReference type="GO" id="GO:0006313">
    <property type="term" value="P:DNA transposition"/>
    <property type="evidence" value="ECO:0007669"/>
    <property type="project" value="InterPro"/>
</dbReference>
<dbReference type="EMBL" id="JAAAMG010000072">
    <property type="protein sequence ID" value="NDW08042.1"/>
    <property type="molecule type" value="Genomic_DNA"/>
</dbReference>
<dbReference type="AlphaFoldDB" id="A0A6N9TBU0"/>
<sequence length="180" mass="19818">MTIPTIYVGCDISKATIDVFDPRSGRDLQVDNTEAAIAAFLAALDQTSSCLVFEATGRYDRTLRHLCDGAGLRFCRLNPVRVRRFAEATGRLAKTDSIDARLLSRMGEMIEPKAETTVDAGRERLAALVRRRDQLVDMRSKQRQQAEAAGDPVVAEDIASVCAFLDERITAIEAEIKSQA</sequence>
<feature type="domain" description="Transposase IS110-like N-terminal" evidence="1">
    <location>
        <begin position="8"/>
        <end position="147"/>
    </location>
</feature>